<evidence type="ECO:0000259" key="9">
    <source>
        <dbReference type="Pfam" id="PF12371"/>
    </source>
</evidence>
<reference evidence="13" key="1">
    <citation type="journal article" date="2013" name="Science">
        <title>The Amborella genome and the evolution of flowering plants.</title>
        <authorList>
            <consortium name="Amborella Genome Project"/>
        </authorList>
    </citation>
    <scope>NUCLEOTIDE SEQUENCE [LARGE SCALE GENOMIC DNA]</scope>
</reference>
<name>W1NQZ6_AMBTC</name>
<keyword evidence="13" id="KW-1185">Reference proteome</keyword>
<feature type="compositionally biased region" description="Low complexity" evidence="7">
    <location>
        <begin position="1188"/>
        <end position="1199"/>
    </location>
</feature>
<evidence type="ECO:0000256" key="4">
    <source>
        <dbReference type="ARBA" id="ARBA00022729"/>
    </source>
</evidence>
<evidence type="ECO:0000256" key="1">
    <source>
        <dbReference type="ARBA" id="ARBA00004479"/>
    </source>
</evidence>
<dbReference type="EMBL" id="KI396482">
    <property type="protein sequence ID" value="ERM97400.1"/>
    <property type="molecule type" value="Genomic_DNA"/>
</dbReference>
<proteinExistence type="inferred from homology"/>
<dbReference type="InterPro" id="IPR055437">
    <property type="entry name" value="TMEM131L_Ig_5"/>
</dbReference>
<feature type="compositionally biased region" description="Basic residues" evidence="7">
    <location>
        <begin position="1105"/>
        <end position="1115"/>
    </location>
</feature>
<feature type="region of interest" description="Disordered" evidence="7">
    <location>
        <begin position="1037"/>
        <end position="1167"/>
    </location>
</feature>
<dbReference type="OMA" id="NDACEHT"/>
<dbReference type="Pfam" id="PF24474">
    <property type="entry name" value="DUF7579"/>
    <property type="match status" value="1"/>
</dbReference>
<feature type="domain" description="TMEM131L fifth Ig-like" evidence="11">
    <location>
        <begin position="860"/>
        <end position="923"/>
    </location>
</feature>
<dbReference type="InterPro" id="IPR013783">
    <property type="entry name" value="Ig-like_fold"/>
</dbReference>
<dbReference type="InterPro" id="IPR039877">
    <property type="entry name" value="TMEM131-like"/>
</dbReference>
<evidence type="ECO:0000256" key="8">
    <source>
        <dbReference type="SAM" id="Phobius"/>
    </source>
</evidence>
<evidence type="ECO:0000313" key="13">
    <source>
        <dbReference type="Proteomes" id="UP000017836"/>
    </source>
</evidence>
<dbReference type="InterPro" id="IPR022113">
    <property type="entry name" value="TMEM131L_N"/>
</dbReference>
<keyword evidence="5 8" id="KW-1133">Transmembrane helix</keyword>
<comment type="subcellular location">
    <subcellularLocation>
        <location evidence="1">Membrane</location>
        <topology evidence="1">Single-pass type I membrane protein</topology>
    </subcellularLocation>
</comment>
<feature type="compositionally biased region" description="Polar residues" evidence="7">
    <location>
        <begin position="1084"/>
        <end position="1098"/>
    </location>
</feature>
<evidence type="ECO:0000256" key="7">
    <source>
        <dbReference type="SAM" id="MobiDB-lite"/>
    </source>
</evidence>
<dbReference type="Gene3D" id="2.60.40.10">
    <property type="entry name" value="Immunoglobulins"/>
    <property type="match status" value="1"/>
</dbReference>
<feature type="domain" description="DUF7579" evidence="10">
    <location>
        <begin position="503"/>
        <end position="619"/>
    </location>
</feature>
<feature type="compositionally biased region" description="Low complexity" evidence="7">
    <location>
        <begin position="1121"/>
        <end position="1143"/>
    </location>
</feature>
<feature type="region of interest" description="Disordered" evidence="7">
    <location>
        <begin position="986"/>
        <end position="1018"/>
    </location>
</feature>
<dbReference type="Gramene" id="ERM97400">
    <property type="protein sequence ID" value="ERM97400"/>
    <property type="gene ID" value="AMTR_s00127p00108450"/>
</dbReference>
<feature type="region of interest" description="Disordered" evidence="7">
    <location>
        <begin position="1180"/>
        <end position="1218"/>
    </location>
</feature>
<accession>W1NQZ6</accession>
<evidence type="ECO:0000259" key="11">
    <source>
        <dbReference type="Pfam" id="PF24501"/>
    </source>
</evidence>
<evidence type="ECO:0000256" key="6">
    <source>
        <dbReference type="ARBA" id="ARBA00023136"/>
    </source>
</evidence>
<gene>
    <name evidence="12" type="ORF">AMTR_s00127p00108450</name>
</gene>
<feature type="transmembrane region" description="Helical" evidence="8">
    <location>
        <begin position="922"/>
        <end position="944"/>
    </location>
</feature>
<feature type="transmembrane region" description="Helical" evidence="8">
    <location>
        <begin position="40"/>
        <end position="58"/>
    </location>
</feature>
<feature type="domain" description="Transmembrane protein 131-like N-terminal" evidence="9">
    <location>
        <begin position="242"/>
        <end position="325"/>
    </location>
</feature>
<dbReference type="PANTHER" id="PTHR22050:SF0">
    <property type="entry name" value="TRANSMEMBRANE PROTEIN 131 HOMOLOG"/>
    <property type="match status" value="1"/>
</dbReference>
<feature type="region of interest" description="Disordered" evidence="7">
    <location>
        <begin position="1310"/>
        <end position="1329"/>
    </location>
</feature>
<dbReference type="Pfam" id="PF12371">
    <property type="entry name" value="TMEM131_like_N"/>
    <property type="match status" value="1"/>
</dbReference>
<dbReference type="InterPro" id="IPR056001">
    <property type="entry name" value="DUF7579"/>
</dbReference>
<keyword evidence="3 8" id="KW-0812">Transmembrane</keyword>
<dbReference type="Pfam" id="PF24501">
    <property type="entry name" value="Ig_TMEM131L_5"/>
    <property type="match status" value="1"/>
</dbReference>
<evidence type="ECO:0000256" key="5">
    <source>
        <dbReference type="ARBA" id="ARBA00022989"/>
    </source>
</evidence>
<feature type="transmembrane region" description="Helical" evidence="8">
    <location>
        <begin position="956"/>
        <end position="976"/>
    </location>
</feature>
<dbReference type="Proteomes" id="UP000017836">
    <property type="component" value="Unassembled WGS sequence"/>
</dbReference>
<keyword evidence="4" id="KW-0732">Signal</keyword>
<evidence type="ECO:0000259" key="10">
    <source>
        <dbReference type="Pfam" id="PF24474"/>
    </source>
</evidence>
<feature type="compositionally biased region" description="Polar residues" evidence="7">
    <location>
        <begin position="1042"/>
        <end position="1058"/>
    </location>
</feature>
<dbReference type="eggNOG" id="KOG3620">
    <property type="taxonomic scope" value="Eukaryota"/>
</dbReference>
<sequence length="1329" mass="145667">MHVEWGVKGHPGSGLEAGQWKTAQPGPGRSCWCSCSLKGCHVYLVLLLCVLFSVVLSLPCASNNHLISHAKGMKSVLDDNACVFCSGSDESLLDLLVGDVRSTYAQENLRVTPIHGSSCTESDFMCFPSMLHDFVAEKKPCRAASPEVVSKELDGTLCHHIGDVNSTRSMENMLFKLLNGMVVSCFLYSDRDFGRNSPFQVDNVDLAGFPHGYSDPNVALKKSSTLNLDSYGIKGGSSSPHVVISPPSLDWGCKYLFSPSVEFLNVTNTCNDSILHIYRPFSSDLQFYAYNFDDTLVAPGDTVSISVVFFPKFLGSSSAHLVLETSSGGFIVHVRGEGVESPYGIQPLVWHDVISDGSLLKNITIYNPSDDILRVEEITASISVSSSDNGEDSVHAVCRRDLRHELDDQLHPVPNSKERLNFKTGQLGLPSLGLRPYKQWEVDPHSSETIMEIDIFSHMEGKISGFFCIRLWNAFENSIDTVMVPLEAEIFGIEAYGASEVFFSIFLESLTSCDGKEFFVIALSLRDGASNLLRLCEIIEVTEGTKVFHVQYVHGLILLPGTTTRMAVVTLNPVPSQDPEPRPPTLSPDCKLVIVTNDSVNPRIEIPCPDFFQIHQEHHRGPVFYNSYQVMDVQSKKAESGTLRLGLSRSVSKSYASKAEVAEADELILRNWRSQSTSRNISVLDSLELPFPIVPVGKKCSKWINVRNPSKKPVVMQLILNSAVIVDQCKGGSDEPINIWAQTSINTFSMEENAITEAYVHPNSTASFGPIFFHPTDRCLWRSSALIRNNLSGVEWLSLWGFGGLVSLILLEESEPVESLDFKMNMPQTLNVTPQELLVHMEGTRAACIHPISKELYAKNAGDLPLEVERIEVSGTTCGSDGFTVHGCSGFSLNPGESTRLLISYQTDFSAPVVHRNLELSLSSMGILVFPMEASLPAYMLSLCKKSFFWMMVRKASVVVLAAASITFLVFSRFFLPQMTASNTHTHLPKSNKSSIATSTRSLKIRSQHQNHISPRSVSKHGYLDALGHSLRHPSDVAETVTAASQHTNWGPSNQNRVSACLDEREGSPLSLKGRDTMEESASAPCQTHQQNSTSNLTVRVEKLKGKRRTRRGIGAKRDISSSQSGNSTPSSPVSPLTPLVTSRPNSPLVKGFPTRTSTSISSEASPAVVDICSKPETHNFVNRSYDDSYPSTSSSSLEQLKEKSFVHRPRSGGSRPVLMPSATFPSMGWRESSLPVRASSSISAIAPPPYPRAPGSRIGAPNIVEEGHPDNFTYDIWGNHFSELRLMDQGRACFPGVLGDSQSFFARTPHAQVEKGPLARAGSPAPPK</sequence>
<organism evidence="12 13">
    <name type="scientific">Amborella trichopoda</name>
    <dbReference type="NCBI Taxonomy" id="13333"/>
    <lineage>
        <taxon>Eukaryota</taxon>
        <taxon>Viridiplantae</taxon>
        <taxon>Streptophyta</taxon>
        <taxon>Embryophyta</taxon>
        <taxon>Tracheophyta</taxon>
        <taxon>Spermatophyta</taxon>
        <taxon>Magnoliopsida</taxon>
        <taxon>Amborellales</taxon>
        <taxon>Amborellaceae</taxon>
        <taxon>Amborella</taxon>
    </lineage>
</organism>
<feature type="compositionally biased region" description="Polar residues" evidence="7">
    <location>
        <begin position="1155"/>
        <end position="1165"/>
    </location>
</feature>
<evidence type="ECO:0000313" key="12">
    <source>
        <dbReference type="EMBL" id="ERM97400.1"/>
    </source>
</evidence>
<comment type="similarity">
    <text evidence="2">Belongs to the TMEM131 family.</text>
</comment>
<feature type="compositionally biased region" description="Basic and acidic residues" evidence="7">
    <location>
        <begin position="1062"/>
        <end position="1078"/>
    </location>
</feature>
<protein>
    <submittedName>
        <fullName evidence="12">Uncharacterized protein</fullName>
    </submittedName>
</protein>
<feature type="compositionally biased region" description="Polar residues" evidence="7">
    <location>
        <begin position="986"/>
        <end position="1002"/>
    </location>
</feature>
<keyword evidence="6 8" id="KW-0472">Membrane</keyword>
<evidence type="ECO:0000256" key="3">
    <source>
        <dbReference type="ARBA" id="ARBA00022692"/>
    </source>
</evidence>
<dbReference type="PANTHER" id="PTHR22050">
    <property type="entry name" value="RW1 PROTEIN HOMOLOG"/>
    <property type="match status" value="1"/>
</dbReference>
<evidence type="ECO:0000256" key="2">
    <source>
        <dbReference type="ARBA" id="ARBA00006682"/>
    </source>
</evidence>
<dbReference type="HOGENOM" id="CLU_006660_0_0_1"/>
<dbReference type="GO" id="GO:0016020">
    <property type="term" value="C:membrane"/>
    <property type="evidence" value="ECO:0000318"/>
    <property type="project" value="GO_Central"/>
</dbReference>